<sequence length="95" mass="10701">MSSIILKSVLFVTILIGIIYLIFAIWIHNKQSNNEPVSDSVTQTAFWLAIVLLIWFIGMLVWIITTFLNKKVVGKLADVGNAIMDDGEESYDILN</sequence>
<protein>
    <submittedName>
        <fullName evidence="2">Uncharacterized protein</fullName>
    </submittedName>
</protein>
<keyword evidence="1" id="KW-1133">Transmembrane helix</keyword>
<evidence type="ECO:0000313" key="2">
    <source>
        <dbReference type="EMBL" id="QBK93033.1"/>
    </source>
</evidence>
<dbReference type="EMBL" id="MK500589">
    <property type="protein sequence ID" value="QBK93033.1"/>
    <property type="molecule type" value="Genomic_DNA"/>
</dbReference>
<reference evidence="2" key="1">
    <citation type="journal article" date="2019" name="MBio">
        <title>Virus Genomes from Deep Sea Sediments Expand the Ocean Megavirome and Support Independent Origins of Viral Gigantism.</title>
        <authorList>
            <person name="Backstrom D."/>
            <person name="Yutin N."/>
            <person name="Jorgensen S.L."/>
            <person name="Dharamshi J."/>
            <person name="Homa F."/>
            <person name="Zaremba-Niedwiedzka K."/>
            <person name="Spang A."/>
            <person name="Wolf Y.I."/>
            <person name="Koonin E.V."/>
            <person name="Ettema T.J."/>
        </authorList>
    </citation>
    <scope>NUCLEOTIDE SEQUENCE</scope>
</reference>
<keyword evidence="1" id="KW-0472">Membrane</keyword>
<evidence type="ECO:0000256" key="1">
    <source>
        <dbReference type="SAM" id="Phobius"/>
    </source>
</evidence>
<gene>
    <name evidence="2" type="ORF">LCPAC403_01670</name>
</gene>
<feature type="transmembrane region" description="Helical" evidence="1">
    <location>
        <begin position="47"/>
        <end position="68"/>
    </location>
</feature>
<organism evidence="2">
    <name type="scientific">Pithovirus LCPAC403</name>
    <dbReference type="NCBI Taxonomy" id="2506596"/>
    <lineage>
        <taxon>Viruses</taxon>
        <taxon>Pithoviruses</taxon>
    </lineage>
</organism>
<name>A0A481ZAT1_9VIRU</name>
<keyword evidence="1" id="KW-0812">Transmembrane</keyword>
<feature type="transmembrane region" description="Helical" evidence="1">
    <location>
        <begin position="9"/>
        <end position="27"/>
    </location>
</feature>
<accession>A0A481ZAT1</accession>
<proteinExistence type="predicted"/>